<dbReference type="STRING" id="483937.AMQ84_30705"/>
<dbReference type="InterPro" id="IPR005467">
    <property type="entry name" value="His_kinase_dom"/>
</dbReference>
<dbReference type="InterPro" id="IPR003594">
    <property type="entry name" value="HATPase_dom"/>
</dbReference>
<dbReference type="SMART" id="SM00448">
    <property type="entry name" value="REC"/>
    <property type="match status" value="1"/>
</dbReference>
<feature type="transmembrane region" description="Helical" evidence="10">
    <location>
        <begin position="313"/>
        <end position="330"/>
    </location>
</feature>
<dbReference type="InterPro" id="IPR036890">
    <property type="entry name" value="HATPase_C_sf"/>
</dbReference>
<dbReference type="Pfam" id="PF00072">
    <property type="entry name" value="Response_reg"/>
    <property type="match status" value="1"/>
</dbReference>
<keyword evidence="6 13" id="KW-0418">Kinase</keyword>
<keyword evidence="10" id="KW-0472">Membrane</keyword>
<evidence type="ECO:0000259" key="12">
    <source>
        <dbReference type="PROSITE" id="PS50110"/>
    </source>
</evidence>
<feature type="transmembrane region" description="Helical" evidence="10">
    <location>
        <begin position="388"/>
        <end position="408"/>
    </location>
</feature>
<dbReference type="SUPFAM" id="SSF49785">
    <property type="entry name" value="Galactose-binding domain-like"/>
    <property type="match status" value="1"/>
</dbReference>
<evidence type="ECO:0000313" key="13">
    <source>
        <dbReference type="EMBL" id="CQR58875.1"/>
    </source>
</evidence>
<evidence type="ECO:0000256" key="3">
    <source>
        <dbReference type="ARBA" id="ARBA00022553"/>
    </source>
</evidence>
<dbReference type="Proteomes" id="UP000033163">
    <property type="component" value="Chromosome I"/>
</dbReference>
<gene>
    <name evidence="13" type="ORF">PRIO_6528</name>
</gene>
<organism evidence="13 14">
    <name type="scientific">Paenibacillus riograndensis SBR5</name>
    <dbReference type="NCBI Taxonomy" id="1073571"/>
    <lineage>
        <taxon>Bacteria</taxon>
        <taxon>Bacillati</taxon>
        <taxon>Bacillota</taxon>
        <taxon>Bacilli</taxon>
        <taxon>Bacillales</taxon>
        <taxon>Paenibacillaceae</taxon>
        <taxon>Paenibacillus</taxon>
        <taxon>Paenibacillus sonchi group</taxon>
    </lineage>
</organism>
<dbReference type="AlphaFoldDB" id="A0A0E4HEL2"/>
<accession>A0A0E4HEL2</accession>
<dbReference type="PANTHER" id="PTHR43547">
    <property type="entry name" value="TWO-COMPONENT HISTIDINE KINASE"/>
    <property type="match status" value="1"/>
</dbReference>
<dbReference type="InterPro" id="IPR003661">
    <property type="entry name" value="HisK_dim/P_dom"/>
</dbReference>
<dbReference type="PRINTS" id="PR00344">
    <property type="entry name" value="BCTRLSENSOR"/>
</dbReference>
<dbReference type="Pfam" id="PF06580">
    <property type="entry name" value="His_kinase"/>
    <property type="match status" value="1"/>
</dbReference>
<dbReference type="SUPFAM" id="SSF47384">
    <property type="entry name" value="Homodimeric domain of signal transducing histidine kinase"/>
    <property type="match status" value="1"/>
</dbReference>
<dbReference type="InterPro" id="IPR001789">
    <property type="entry name" value="Sig_transdc_resp-reg_receiver"/>
</dbReference>
<dbReference type="GO" id="GO:0016020">
    <property type="term" value="C:membrane"/>
    <property type="evidence" value="ECO:0007669"/>
    <property type="project" value="InterPro"/>
</dbReference>
<keyword evidence="8" id="KW-0902">Two-component regulatory system</keyword>
<dbReference type="SUPFAM" id="SSF52172">
    <property type="entry name" value="CheY-like"/>
    <property type="match status" value="1"/>
</dbReference>
<comment type="catalytic activity">
    <reaction evidence="1">
        <text>ATP + protein L-histidine = ADP + protein N-phospho-L-histidine.</text>
        <dbReference type="EC" id="2.7.13.3"/>
    </reaction>
</comment>
<evidence type="ECO:0000259" key="11">
    <source>
        <dbReference type="PROSITE" id="PS50109"/>
    </source>
</evidence>
<evidence type="ECO:0000256" key="4">
    <source>
        <dbReference type="ARBA" id="ARBA00022679"/>
    </source>
</evidence>
<dbReference type="InterPro" id="IPR010559">
    <property type="entry name" value="Sig_transdc_His_kin_internal"/>
</dbReference>
<dbReference type="EC" id="2.7.13.3" evidence="2"/>
<dbReference type="KEGG" id="pri:PRIO_6528"/>
<dbReference type="InterPro" id="IPR036097">
    <property type="entry name" value="HisK_dim/P_sf"/>
</dbReference>
<dbReference type="SMART" id="SM00388">
    <property type="entry name" value="HisKA"/>
    <property type="match status" value="1"/>
</dbReference>
<dbReference type="InterPro" id="IPR008979">
    <property type="entry name" value="Galactose-bd-like_sf"/>
</dbReference>
<dbReference type="EMBL" id="LN831776">
    <property type="protein sequence ID" value="CQR58875.1"/>
    <property type="molecule type" value="Genomic_DNA"/>
</dbReference>
<dbReference type="Pfam" id="PF02518">
    <property type="entry name" value="HATPase_c"/>
    <property type="match status" value="2"/>
</dbReference>
<dbReference type="Gene3D" id="3.40.50.2300">
    <property type="match status" value="1"/>
</dbReference>
<dbReference type="GO" id="GO:0005524">
    <property type="term" value="F:ATP binding"/>
    <property type="evidence" value="ECO:0007669"/>
    <property type="project" value="UniProtKB-KW"/>
</dbReference>
<feature type="transmembrane region" description="Helical" evidence="10">
    <location>
        <begin position="241"/>
        <end position="258"/>
    </location>
</feature>
<dbReference type="SUPFAM" id="SSF55874">
    <property type="entry name" value="ATPase domain of HSP90 chaperone/DNA topoisomerase II/histidine kinase"/>
    <property type="match status" value="2"/>
</dbReference>
<dbReference type="GO" id="GO:0000155">
    <property type="term" value="F:phosphorelay sensor kinase activity"/>
    <property type="evidence" value="ECO:0007669"/>
    <property type="project" value="InterPro"/>
</dbReference>
<dbReference type="Pfam" id="PF00512">
    <property type="entry name" value="HisKA"/>
    <property type="match status" value="1"/>
</dbReference>
<evidence type="ECO:0000313" key="14">
    <source>
        <dbReference type="Proteomes" id="UP000033163"/>
    </source>
</evidence>
<dbReference type="Gene3D" id="2.60.120.260">
    <property type="entry name" value="Galactose-binding domain-like"/>
    <property type="match status" value="1"/>
</dbReference>
<feature type="domain" description="Response regulatory" evidence="12">
    <location>
        <begin position="698"/>
        <end position="815"/>
    </location>
</feature>
<dbReference type="InterPro" id="IPR011006">
    <property type="entry name" value="CheY-like_superfamily"/>
</dbReference>
<dbReference type="PATRIC" id="fig|1073571.4.peg.6978"/>
<dbReference type="Gene3D" id="1.10.287.130">
    <property type="match status" value="1"/>
</dbReference>
<evidence type="ECO:0000256" key="8">
    <source>
        <dbReference type="ARBA" id="ARBA00023012"/>
    </source>
</evidence>
<sequence>MKKYWLSIAGSLLLVLILPLFSTVQLITDAQNKPVLRHGLMDLRDWDFGSDGLVRLDGEWEFYRNMLLDPEDFQPGDGPPPAASTMINVPDKWNGYISASGKRTAKGYATYRMQALITPGETAVYGLRTSNIRTASKVFMNGQEIGNSGIPSSSVSAGKQNNIPYMGFASVAGDRLEIIVQVSNYSYSSGGIVQPVIIGDQTAILKHREFALIADGAAMCGFFILSIFLLMFSRVREGRGITLHLGLFCMSAFVYILTHGEKLIASGLPGLPYEIVLKLQLISSTLVYYYLLRYVANSINYPMPQAVMKASKFITSLLLVIAVCVPAYYFSFLETLLLTWGSVSLSFVLYVMVKGTKQQPKNMFLMMVSIESLSVVILYYLISISRVHLSYNVVSYEIVLFGFVQAIVMTRKYKSSFLEVEQLSRRLVTLDGLKDDFMADTSYELRKPLQGIVNMAQTLAEGASGSLSPQQKGQLSMIVSTGKRLGSLINDMADFAKLNHGDLFLKRQAVDLRMVASSVMEVTSHISARRGLEFRLELPEPLPLLETDEERLSQILFNLLANAVNHTHKGVITLSAKVIEEYVAVIVADTGQGIAPERLGTIFDAYDPDAADAKKIYHELGLGLSITQKLVELNGGRIEVQSTPGEGSEFTFTLPILKEKTAFTDQEVLEPTGWETAAAMEMEGGLPPHLLGGEECCFILIVDNDPVNRQVLANALRLENHTVITAESGPEALLQMRDFPELDLIITDWVMPGMSGFVLCKAIRERFVLSELPILVLTASNRPEDIQAAFEAGANDYLSTPVDLREFKARVRTLLDMRKSIRTSVQTEIAFLQAQIKPHFLYNALNAIISVCPDDPDMATELLLDLSQYLRSSFDFQNRGQTVPIEKELELVRSYLALEKARFDDRLNIVFDLPQDTMALVPPLSIQPIVENAVNHGLMQKESGGTVTLSIRQLPGHLVVAVTDDGIGMTQERIADILSDERTEGGIGLRNIQRRLLKMYGAGLSVISMPDQGTTISYTIPRTGTP</sequence>
<feature type="transmembrane region" description="Helical" evidence="10">
    <location>
        <begin position="364"/>
        <end position="382"/>
    </location>
</feature>
<name>A0A0E4HEL2_9BACL</name>
<dbReference type="PROSITE" id="PS50109">
    <property type="entry name" value="HIS_KIN"/>
    <property type="match status" value="2"/>
</dbReference>
<dbReference type="PANTHER" id="PTHR43547:SF2">
    <property type="entry name" value="HYBRID SIGNAL TRANSDUCTION HISTIDINE KINASE C"/>
    <property type="match status" value="1"/>
</dbReference>
<evidence type="ECO:0000256" key="7">
    <source>
        <dbReference type="ARBA" id="ARBA00022840"/>
    </source>
</evidence>
<evidence type="ECO:0000256" key="10">
    <source>
        <dbReference type="SAM" id="Phobius"/>
    </source>
</evidence>
<dbReference type="InterPro" id="IPR004358">
    <property type="entry name" value="Sig_transdc_His_kin-like_C"/>
</dbReference>
<evidence type="ECO:0000256" key="2">
    <source>
        <dbReference type="ARBA" id="ARBA00012438"/>
    </source>
</evidence>
<dbReference type="CDD" id="cd00082">
    <property type="entry name" value="HisKA"/>
    <property type="match status" value="1"/>
</dbReference>
<feature type="transmembrane region" description="Helical" evidence="10">
    <location>
        <begin position="270"/>
        <end position="292"/>
    </location>
</feature>
<keyword evidence="5" id="KW-0547">Nucleotide-binding</keyword>
<dbReference type="PROSITE" id="PS50110">
    <property type="entry name" value="RESPONSE_REGULATORY"/>
    <property type="match status" value="1"/>
</dbReference>
<protein>
    <recommendedName>
        <fullName evidence="2">histidine kinase</fullName>
        <ecNumber evidence="2">2.7.13.3</ecNumber>
    </recommendedName>
</protein>
<reference evidence="14" key="1">
    <citation type="submission" date="2015-03" db="EMBL/GenBank/DDBJ databases">
        <authorList>
            <person name="Wibberg D."/>
        </authorList>
    </citation>
    <scope>NUCLEOTIDE SEQUENCE [LARGE SCALE GENOMIC DNA]</scope>
</reference>
<evidence type="ECO:0000256" key="6">
    <source>
        <dbReference type="ARBA" id="ARBA00022777"/>
    </source>
</evidence>
<proteinExistence type="predicted"/>
<keyword evidence="4" id="KW-0808">Transferase</keyword>
<evidence type="ECO:0000256" key="9">
    <source>
        <dbReference type="PROSITE-ProRule" id="PRU00169"/>
    </source>
</evidence>
<evidence type="ECO:0000256" key="1">
    <source>
        <dbReference type="ARBA" id="ARBA00000085"/>
    </source>
</evidence>
<dbReference type="Gene3D" id="3.30.565.10">
    <property type="entry name" value="Histidine kinase-like ATPase, C-terminal domain"/>
    <property type="match status" value="2"/>
</dbReference>
<feature type="transmembrane region" description="Helical" evidence="10">
    <location>
        <begin position="210"/>
        <end position="232"/>
    </location>
</feature>
<feature type="domain" description="Histidine kinase" evidence="11">
    <location>
        <begin position="863"/>
        <end position="1024"/>
    </location>
</feature>
<keyword evidence="10" id="KW-0812">Transmembrane</keyword>
<keyword evidence="7" id="KW-0067">ATP-binding</keyword>
<keyword evidence="3 9" id="KW-0597">Phosphoprotein</keyword>
<keyword evidence="10" id="KW-1133">Transmembrane helix</keyword>
<dbReference type="RefSeq" id="WP_020427422.1">
    <property type="nucleotide sequence ID" value="NZ_AGBD01000380.1"/>
</dbReference>
<dbReference type="SMART" id="SM00387">
    <property type="entry name" value="HATPase_c"/>
    <property type="match status" value="2"/>
</dbReference>
<dbReference type="HOGENOM" id="CLU_011115_1_0_9"/>
<evidence type="ECO:0000256" key="5">
    <source>
        <dbReference type="ARBA" id="ARBA00022741"/>
    </source>
</evidence>
<feature type="modified residue" description="4-aspartylphosphate" evidence="9">
    <location>
        <position position="748"/>
    </location>
</feature>
<feature type="domain" description="Histidine kinase" evidence="11">
    <location>
        <begin position="440"/>
        <end position="658"/>
    </location>
</feature>